<reference evidence="1" key="1">
    <citation type="submission" date="2021-06" db="EMBL/GenBank/DDBJ databases">
        <authorList>
            <person name="Kallberg Y."/>
            <person name="Tangrot J."/>
            <person name="Rosling A."/>
        </authorList>
    </citation>
    <scope>NUCLEOTIDE SEQUENCE</scope>
    <source>
        <strain evidence="1">BR232B</strain>
    </source>
</reference>
<evidence type="ECO:0000313" key="2">
    <source>
        <dbReference type="Proteomes" id="UP000789739"/>
    </source>
</evidence>
<proteinExistence type="predicted"/>
<name>A0A9N9DYM7_9GLOM</name>
<keyword evidence="2" id="KW-1185">Reference proteome</keyword>
<evidence type="ECO:0000313" key="1">
    <source>
        <dbReference type="EMBL" id="CAG8653263.1"/>
    </source>
</evidence>
<feature type="non-terminal residue" evidence="1">
    <location>
        <position position="1"/>
    </location>
</feature>
<dbReference type="AlphaFoldDB" id="A0A9N9DYM7"/>
<protein>
    <submittedName>
        <fullName evidence="1">5006_t:CDS:1</fullName>
    </submittedName>
</protein>
<dbReference type="Proteomes" id="UP000789739">
    <property type="component" value="Unassembled WGS sequence"/>
</dbReference>
<gene>
    <name evidence="1" type="ORF">PBRASI_LOCUS10375</name>
</gene>
<accession>A0A9N9DYM7</accession>
<organism evidence="1 2">
    <name type="scientific">Paraglomus brasilianum</name>
    <dbReference type="NCBI Taxonomy" id="144538"/>
    <lineage>
        <taxon>Eukaryota</taxon>
        <taxon>Fungi</taxon>
        <taxon>Fungi incertae sedis</taxon>
        <taxon>Mucoromycota</taxon>
        <taxon>Glomeromycotina</taxon>
        <taxon>Glomeromycetes</taxon>
        <taxon>Paraglomerales</taxon>
        <taxon>Paraglomeraceae</taxon>
        <taxon>Paraglomus</taxon>
    </lineage>
</organism>
<dbReference type="OrthoDB" id="2305201at2759"/>
<sequence length="385" mass="43844">YNKLKHGLYPKKLRYSDKPNPPLWKDYDLIKTMEAIVKAEDQGYILEDDLIKAIGSEQVDSLVDYNFLHCRPTPLFANDIDSPDDEIILTAMNQPSKSDVQQVTDDLNMQDCSVSESNANASIDDSSLQDSVSELVDSVNSMPRGTLKRHRDNSEEATQDILNTNTEIDCSETEKQIYIQLYPDSDLIDLRLKSQFLQQLSPDTRLVYLDEMDSRTESLIPQKIHEFLVTFFSQNLSSSEWQLQVDDLCCPDSNDELMVATLRILRRTLPIFIKAFSLGPANPLQDLTSIEKTHLNAFIHPYLEAALWHIATINYMAGEIPSWNHVNRECSDGAGFMTTADKFELIYVEGARLDAKADKEIADAKKIGRNLRKMYVHIVKEHVHA</sequence>
<comment type="caution">
    <text evidence="1">The sequence shown here is derived from an EMBL/GenBank/DDBJ whole genome shotgun (WGS) entry which is preliminary data.</text>
</comment>
<dbReference type="EMBL" id="CAJVPI010003039">
    <property type="protein sequence ID" value="CAG8653263.1"/>
    <property type="molecule type" value="Genomic_DNA"/>
</dbReference>